<protein>
    <submittedName>
        <fullName evidence="1">Uncharacterized protein</fullName>
    </submittedName>
</protein>
<gene>
    <name evidence="1" type="ORF">LMG9964_06461</name>
</gene>
<accession>A0A6J5KGM3</accession>
<sequence length="73" mass="8102">MNETELLLASAIATIFHTHPDPGLLGRMWQAHIDQLELMLQAPEHAKNARLRIALAQAQAWLAEIPASPDPTR</sequence>
<dbReference type="Proteomes" id="UP000494102">
    <property type="component" value="Unassembled WGS sequence"/>
</dbReference>
<evidence type="ECO:0000313" key="2">
    <source>
        <dbReference type="Proteomes" id="UP000494102"/>
    </source>
</evidence>
<dbReference type="EMBL" id="CADILN010000018">
    <property type="protein sequence ID" value="CAB4052771.1"/>
    <property type="molecule type" value="Genomic_DNA"/>
</dbReference>
<organism evidence="1 2">
    <name type="scientific">Paraburkholderia phenoliruptrix</name>
    <dbReference type="NCBI Taxonomy" id="252970"/>
    <lineage>
        <taxon>Bacteria</taxon>
        <taxon>Pseudomonadati</taxon>
        <taxon>Pseudomonadota</taxon>
        <taxon>Betaproteobacteria</taxon>
        <taxon>Burkholderiales</taxon>
        <taxon>Burkholderiaceae</taxon>
        <taxon>Paraburkholderia</taxon>
    </lineage>
</organism>
<dbReference type="AlphaFoldDB" id="A0A6J5KGM3"/>
<evidence type="ECO:0000313" key="1">
    <source>
        <dbReference type="EMBL" id="CAB4052771.1"/>
    </source>
</evidence>
<dbReference type="RefSeq" id="WP_015004329.1">
    <property type="nucleotide sequence ID" value="NZ_CADILN010000018.1"/>
</dbReference>
<dbReference type="GeneID" id="27801429"/>
<reference evidence="1 2" key="1">
    <citation type="submission" date="2020-04" db="EMBL/GenBank/DDBJ databases">
        <authorList>
            <person name="De Canck E."/>
        </authorList>
    </citation>
    <scope>NUCLEOTIDE SEQUENCE [LARGE SCALE GENOMIC DNA]</scope>
    <source>
        <strain evidence="1 2">LMG 9964</strain>
    </source>
</reference>
<proteinExistence type="predicted"/>
<name>A0A6J5KGM3_9BURK</name>